<reference evidence="4" key="1">
    <citation type="submission" date="2012-12" db="EMBL/GenBank/DDBJ databases">
        <authorList>
            <person name="Hellsten U."/>
            <person name="Grimwood J."/>
            <person name="Chapman J.A."/>
            <person name="Shapiro H."/>
            <person name="Aerts A."/>
            <person name="Otillar R.P."/>
            <person name="Terry A.Y."/>
            <person name="Boore J.L."/>
            <person name="Simakov O."/>
            <person name="Marletaz F."/>
            <person name="Cho S.-J."/>
            <person name="Edsinger-Gonzales E."/>
            <person name="Havlak P."/>
            <person name="Kuo D.-H."/>
            <person name="Larsson T."/>
            <person name="Lv J."/>
            <person name="Arendt D."/>
            <person name="Savage R."/>
            <person name="Osoegawa K."/>
            <person name="de Jong P."/>
            <person name="Lindberg D.R."/>
            <person name="Seaver E.C."/>
            <person name="Weisblat D.A."/>
            <person name="Putnam N.H."/>
            <person name="Grigoriev I.V."/>
            <person name="Rokhsar D.S."/>
        </authorList>
    </citation>
    <scope>NUCLEOTIDE SEQUENCE</scope>
</reference>
<evidence type="ECO:0000313" key="4">
    <source>
        <dbReference type="Proteomes" id="UP000015101"/>
    </source>
</evidence>
<dbReference type="InterPro" id="IPR036691">
    <property type="entry name" value="Endo/exonu/phosph_ase_sf"/>
</dbReference>
<reference evidence="3" key="3">
    <citation type="submission" date="2015-06" db="UniProtKB">
        <authorList>
            <consortium name="EnsemblMetazoa"/>
        </authorList>
    </citation>
    <scope>IDENTIFICATION</scope>
</reference>
<dbReference type="EMBL" id="KB095811">
    <property type="protein sequence ID" value="ESO12898.1"/>
    <property type="molecule type" value="Genomic_DNA"/>
</dbReference>
<accession>T1EP32</accession>
<dbReference type="Gene3D" id="3.60.10.10">
    <property type="entry name" value="Endonuclease/exonuclease/phosphatase"/>
    <property type="match status" value="1"/>
</dbReference>
<gene>
    <name evidence="3" type="primary">20198332</name>
    <name evidence="2" type="ORF">HELRODRAFT_159485</name>
</gene>
<dbReference type="PANTHER" id="PTHR33776:SF3">
    <property type="entry name" value="PHD-TYPE DOMAIN-CONTAINING PROTEIN"/>
    <property type="match status" value="1"/>
</dbReference>
<evidence type="ECO:0000313" key="3">
    <source>
        <dbReference type="EnsemblMetazoa" id="HelroP159485"/>
    </source>
</evidence>
<dbReference type="RefSeq" id="XP_009009618.1">
    <property type="nucleotide sequence ID" value="XM_009011370.1"/>
</dbReference>
<dbReference type="GeneID" id="20198332"/>
<sequence>MENVYKIKSLAEEYAGIGLSDDLTKEQRQEYKMLKTGWKMENSVVSNENETKHTSSISTEEVMSRNDVMSDCNVLLGMLNIRSINSNSDKVYKMIQDGLDILVLVETWHGSTENVSVKSSMPPGFRYVDFLRLNDPHHGGIIVFFKSNFKYKKIDLPPFDTFEVVALKFVINSKDFVLLSLYRPGSVQVNALFLEELSKVLDNITLLSSSILLVGDFNVHIERCNDRHANRLLDLFETFNLTNLISEPTHERGGTLDLVVCSENFHVLISNIFPSGVYSDHSLIHVSIPIKRICLKKSSQIS</sequence>
<dbReference type="Proteomes" id="UP000015101">
    <property type="component" value="Unassembled WGS sequence"/>
</dbReference>
<dbReference type="GO" id="GO:0003824">
    <property type="term" value="F:catalytic activity"/>
    <property type="evidence" value="ECO:0007669"/>
    <property type="project" value="InterPro"/>
</dbReference>
<evidence type="ECO:0000313" key="2">
    <source>
        <dbReference type="EMBL" id="ESO12898.1"/>
    </source>
</evidence>
<dbReference type="KEGG" id="hro:HELRODRAFT_159485"/>
<name>T1EP32_HELRO</name>
<dbReference type="OrthoDB" id="10072198at2759"/>
<dbReference type="CTD" id="20198332"/>
<protein>
    <recommendedName>
        <fullName evidence="1">Endonuclease/exonuclease/phosphatase domain-containing protein</fullName>
    </recommendedName>
</protein>
<dbReference type="OMA" id="HIERCND"/>
<dbReference type="EnsemblMetazoa" id="HelroT159485">
    <property type="protein sequence ID" value="HelroP159485"/>
    <property type="gene ID" value="HelroG159485"/>
</dbReference>
<organism evidence="3 4">
    <name type="scientific">Helobdella robusta</name>
    <name type="common">Californian leech</name>
    <dbReference type="NCBI Taxonomy" id="6412"/>
    <lineage>
        <taxon>Eukaryota</taxon>
        <taxon>Metazoa</taxon>
        <taxon>Spiralia</taxon>
        <taxon>Lophotrochozoa</taxon>
        <taxon>Annelida</taxon>
        <taxon>Clitellata</taxon>
        <taxon>Hirudinea</taxon>
        <taxon>Rhynchobdellida</taxon>
        <taxon>Glossiphoniidae</taxon>
        <taxon>Helobdella</taxon>
    </lineage>
</organism>
<dbReference type="EMBL" id="AMQM01000258">
    <property type="status" value="NOT_ANNOTATED_CDS"/>
    <property type="molecule type" value="Genomic_DNA"/>
</dbReference>
<evidence type="ECO:0000259" key="1">
    <source>
        <dbReference type="Pfam" id="PF03372"/>
    </source>
</evidence>
<feature type="domain" description="Endonuclease/exonuclease/phosphatase" evidence="1">
    <location>
        <begin position="80"/>
        <end position="281"/>
    </location>
</feature>
<proteinExistence type="predicted"/>
<dbReference type="InterPro" id="IPR005135">
    <property type="entry name" value="Endo/exonuclease/phosphatase"/>
</dbReference>
<keyword evidence="4" id="KW-1185">Reference proteome</keyword>
<dbReference type="AlphaFoldDB" id="T1EP32"/>
<dbReference type="SUPFAM" id="SSF56219">
    <property type="entry name" value="DNase I-like"/>
    <property type="match status" value="1"/>
</dbReference>
<dbReference type="PANTHER" id="PTHR33776">
    <property type="entry name" value="ENDO/EXONUCLEASE/PHOSPHATASE DOMAIN-CONTAINING PROTEIN"/>
    <property type="match status" value="1"/>
</dbReference>
<dbReference type="HOGENOM" id="CLU_000680_29_1_1"/>
<reference evidence="2 4" key="2">
    <citation type="journal article" date="2013" name="Nature">
        <title>Insights into bilaterian evolution from three spiralian genomes.</title>
        <authorList>
            <person name="Simakov O."/>
            <person name="Marletaz F."/>
            <person name="Cho S.J."/>
            <person name="Edsinger-Gonzales E."/>
            <person name="Havlak P."/>
            <person name="Hellsten U."/>
            <person name="Kuo D.H."/>
            <person name="Larsson T."/>
            <person name="Lv J."/>
            <person name="Arendt D."/>
            <person name="Savage R."/>
            <person name="Osoegawa K."/>
            <person name="de Jong P."/>
            <person name="Grimwood J."/>
            <person name="Chapman J.A."/>
            <person name="Shapiro H."/>
            <person name="Aerts A."/>
            <person name="Otillar R.P."/>
            <person name="Terry A.Y."/>
            <person name="Boore J.L."/>
            <person name="Grigoriev I.V."/>
            <person name="Lindberg D.R."/>
            <person name="Seaver E.C."/>
            <person name="Weisblat D.A."/>
            <person name="Putnam N.H."/>
            <person name="Rokhsar D.S."/>
        </authorList>
    </citation>
    <scope>NUCLEOTIDE SEQUENCE</scope>
</reference>
<dbReference type="InParanoid" id="T1EP32"/>
<dbReference type="Pfam" id="PF03372">
    <property type="entry name" value="Exo_endo_phos"/>
    <property type="match status" value="1"/>
</dbReference>